<dbReference type="EMBL" id="ML978067">
    <property type="protein sequence ID" value="KAF2020059.1"/>
    <property type="molecule type" value="Genomic_DNA"/>
</dbReference>
<keyword evidence="3" id="KW-1185">Reference proteome</keyword>
<proteinExistence type="predicted"/>
<accession>A0A6A5Y459</accession>
<dbReference type="RefSeq" id="XP_033388398.1">
    <property type="nucleotide sequence ID" value="XM_033527270.1"/>
</dbReference>
<organism evidence="2 3">
    <name type="scientific">Aaosphaeria arxii CBS 175.79</name>
    <dbReference type="NCBI Taxonomy" id="1450172"/>
    <lineage>
        <taxon>Eukaryota</taxon>
        <taxon>Fungi</taxon>
        <taxon>Dikarya</taxon>
        <taxon>Ascomycota</taxon>
        <taxon>Pezizomycotina</taxon>
        <taxon>Dothideomycetes</taxon>
        <taxon>Pleosporomycetidae</taxon>
        <taxon>Pleosporales</taxon>
        <taxon>Pleosporales incertae sedis</taxon>
        <taxon>Aaosphaeria</taxon>
    </lineage>
</organism>
<reference evidence="2" key="1">
    <citation type="journal article" date="2020" name="Stud. Mycol.">
        <title>101 Dothideomycetes genomes: a test case for predicting lifestyles and emergence of pathogens.</title>
        <authorList>
            <person name="Haridas S."/>
            <person name="Albert R."/>
            <person name="Binder M."/>
            <person name="Bloem J."/>
            <person name="Labutti K."/>
            <person name="Salamov A."/>
            <person name="Andreopoulos B."/>
            <person name="Baker S."/>
            <person name="Barry K."/>
            <person name="Bills G."/>
            <person name="Bluhm B."/>
            <person name="Cannon C."/>
            <person name="Castanera R."/>
            <person name="Culley D."/>
            <person name="Daum C."/>
            <person name="Ezra D."/>
            <person name="Gonzalez J."/>
            <person name="Henrissat B."/>
            <person name="Kuo A."/>
            <person name="Liang C."/>
            <person name="Lipzen A."/>
            <person name="Lutzoni F."/>
            <person name="Magnuson J."/>
            <person name="Mondo S."/>
            <person name="Nolan M."/>
            <person name="Ohm R."/>
            <person name="Pangilinan J."/>
            <person name="Park H.-J."/>
            <person name="Ramirez L."/>
            <person name="Alfaro M."/>
            <person name="Sun H."/>
            <person name="Tritt A."/>
            <person name="Yoshinaga Y."/>
            <person name="Zwiers L.-H."/>
            <person name="Turgeon B."/>
            <person name="Goodwin S."/>
            <person name="Spatafora J."/>
            <person name="Crous P."/>
            <person name="Grigoriev I."/>
        </authorList>
    </citation>
    <scope>NUCLEOTIDE SEQUENCE</scope>
    <source>
        <strain evidence="2">CBS 175.79</strain>
    </source>
</reference>
<protein>
    <submittedName>
        <fullName evidence="2">Uncharacterized protein</fullName>
    </submittedName>
</protein>
<keyword evidence="1" id="KW-0472">Membrane</keyword>
<evidence type="ECO:0000313" key="3">
    <source>
        <dbReference type="Proteomes" id="UP000799778"/>
    </source>
</evidence>
<evidence type="ECO:0000256" key="1">
    <source>
        <dbReference type="SAM" id="Phobius"/>
    </source>
</evidence>
<keyword evidence="1" id="KW-1133">Transmembrane helix</keyword>
<evidence type="ECO:0000313" key="2">
    <source>
        <dbReference type="EMBL" id="KAF2020059.1"/>
    </source>
</evidence>
<feature type="transmembrane region" description="Helical" evidence="1">
    <location>
        <begin position="6"/>
        <end position="24"/>
    </location>
</feature>
<sequence>MGGRLVDWLVLSTFAVLVVMIQTGRDYPGWDPHFLSPFMVVSRIAYGSMQDVVVYSSLHNRTVQCCNNNNGGGRKDGDDGM</sequence>
<dbReference type="Proteomes" id="UP000799778">
    <property type="component" value="Unassembled WGS sequence"/>
</dbReference>
<gene>
    <name evidence="2" type="ORF">BU24DRAFT_419648</name>
</gene>
<dbReference type="GeneID" id="54284667"/>
<name>A0A6A5Y459_9PLEO</name>
<dbReference type="AlphaFoldDB" id="A0A6A5Y459"/>
<keyword evidence="1" id="KW-0812">Transmembrane</keyword>